<name>A0A2R5GC18_9STRA</name>
<feature type="transmembrane region" description="Helical" evidence="1">
    <location>
        <begin position="260"/>
        <end position="279"/>
    </location>
</feature>
<dbReference type="InParanoid" id="A0A2R5GC18"/>
<dbReference type="EMBL" id="BEYU01000028">
    <property type="protein sequence ID" value="GBG27258.1"/>
    <property type="molecule type" value="Genomic_DNA"/>
</dbReference>
<organism evidence="2 3">
    <name type="scientific">Hondaea fermentalgiana</name>
    <dbReference type="NCBI Taxonomy" id="2315210"/>
    <lineage>
        <taxon>Eukaryota</taxon>
        <taxon>Sar</taxon>
        <taxon>Stramenopiles</taxon>
        <taxon>Bigyra</taxon>
        <taxon>Labyrinthulomycetes</taxon>
        <taxon>Thraustochytrida</taxon>
        <taxon>Thraustochytriidae</taxon>
        <taxon>Hondaea</taxon>
    </lineage>
</organism>
<keyword evidence="1" id="KW-0812">Transmembrane</keyword>
<feature type="transmembrane region" description="Helical" evidence="1">
    <location>
        <begin position="215"/>
        <end position="240"/>
    </location>
</feature>
<protein>
    <submittedName>
        <fullName evidence="2">Uncharacterized protein</fullName>
    </submittedName>
</protein>
<evidence type="ECO:0000313" key="2">
    <source>
        <dbReference type="EMBL" id="GBG27258.1"/>
    </source>
</evidence>
<reference evidence="2 3" key="1">
    <citation type="submission" date="2017-12" db="EMBL/GenBank/DDBJ databases">
        <title>Sequencing, de novo assembly and annotation of complete genome of a new Thraustochytrid species, strain FCC1311.</title>
        <authorList>
            <person name="Sedici K."/>
            <person name="Godart F."/>
            <person name="Aiese Cigliano R."/>
            <person name="Sanseverino W."/>
            <person name="Barakat M."/>
            <person name="Ortet P."/>
            <person name="Marechal E."/>
            <person name="Cagnac O."/>
            <person name="Amato A."/>
        </authorList>
    </citation>
    <scope>NUCLEOTIDE SEQUENCE [LARGE SCALE GENOMIC DNA]</scope>
</reference>
<dbReference type="Proteomes" id="UP000241890">
    <property type="component" value="Unassembled WGS sequence"/>
</dbReference>
<dbReference type="AlphaFoldDB" id="A0A2R5GC18"/>
<accession>A0A2R5GC18</accession>
<feature type="transmembrane region" description="Helical" evidence="1">
    <location>
        <begin position="170"/>
        <end position="187"/>
    </location>
</feature>
<evidence type="ECO:0000256" key="1">
    <source>
        <dbReference type="SAM" id="Phobius"/>
    </source>
</evidence>
<feature type="transmembrane region" description="Helical" evidence="1">
    <location>
        <begin position="56"/>
        <end position="76"/>
    </location>
</feature>
<feature type="transmembrane region" description="Helical" evidence="1">
    <location>
        <begin position="6"/>
        <end position="25"/>
    </location>
</feature>
<keyword evidence="3" id="KW-1185">Reference proteome</keyword>
<evidence type="ECO:0000313" key="3">
    <source>
        <dbReference type="Proteomes" id="UP000241890"/>
    </source>
</evidence>
<proteinExistence type="predicted"/>
<sequence length="341" mass="37600">MKSSVWLAYATLAVVGIVWTHWYLYKWLEEDAMLRQPSDPLSLFTRFFNDAVANPMGVAVYYSIFTFTCATLWSFVAESSRRRCQVPSVAPAVVPLLSIVLAACGAVPGFLALVQRSAPREVPRGVPQYELGASRAFNIVFFNLMWLTGIVLVLPGTASAWPGGKFDPTVLAVVGIAAVAPPLALPFDGTRSLQWKEPDSSSHESRGGRLPDREFAHYLIMVNAGLTAVVGLFVHLYAWACILQCGSLVVLWDELTANSAITFMLVDYIILVIAAYLWLEVEAMRPVRSASSIRTSSREGPLQWRDLLSVTIFGPICHFSIAFASREYGLFQLDSLQLKSV</sequence>
<keyword evidence="1" id="KW-1133">Transmembrane helix</keyword>
<feature type="transmembrane region" description="Helical" evidence="1">
    <location>
        <begin position="96"/>
        <end position="115"/>
    </location>
</feature>
<gene>
    <name evidence="2" type="ORF">FCC1311_034802</name>
</gene>
<feature type="transmembrane region" description="Helical" evidence="1">
    <location>
        <begin position="136"/>
        <end position="158"/>
    </location>
</feature>
<keyword evidence="1" id="KW-0472">Membrane</keyword>
<comment type="caution">
    <text evidence="2">The sequence shown here is derived from an EMBL/GenBank/DDBJ whole genome shotgun (WGS) entry which is preliminary data.</text>
</comment>